<dbReference type="Gene3D" id="1.10.150.50">
    <property type="entry name" value="Transcription Factor, Ets-1"/>
    <property type="match status" value="1"/>
</dbReference>
<feature type="region of interest" description="Disordered" evidence="1">
    <location>
        <begin position="346"/>
        <end position="577"/>
    </location>
</feature>
<feature type="compositionally biased region" description="Polar residues" evidence="1">
    <location>
        <begin position="509"/>
        <end position="519"/>
    </location>
</feature>
<dbReference type="PROSITE" id="PS50021">
    <property type="entry name" value="CH"/>
    <property type="match status" value="1"/>
</dbReference>
<feature type="compositionally biased region" description="Low complexity" evidence="1">
    <location>
        <begin position="554"/>
        <end position="568"/>
    </location>
</feature>
<reference evidence="3" key="2">
    <citation type="journal article" date="2023" name="Science">
        <title>Genomic signatures of disease resistance in endangered staghorn corals.</title>
        <authorList>
            <person name="Vollmer S.V."/>
            <person name="Selwyn J.D."/>
            <person name="Despard B.A."/>
            <person name="Roesel C.L."/>
        </authorList>
    </citation>
    <scope>NUCLEOTIDE SEQUENCE</scope>
    <source>
        <tissue evidence="3">Whole Organism</tissue>
    </source>
</reference>
<feature type="compositionally biased region" description="Polar residues" evidence="1">
    <location>
        <begin position="41"/>
        <end position="54"/>
    </location>
</feature>
<feature type="region of interest" description="Disordered" evidence="1">
    <location>
        <begin position="651"/>
        <end position="672"/>
    </location>
</feature>
<dbReference type="EMBL" id="JARQWQ010000014">
    <property type="protein sequence ID" value="KAK2567416.1"/>
    <property type="molecule type" value="Genomic_DNA"/>
</dbReference>
<dbReference type="SMART" id="SM00033">
    <property type="entry name" value="CH"/>
    <property type="match status" value="1"/>
</dbReference>
<accession>A0AAD9QU44</accession>
<evidence type="ECO:0000313" key="4">
    <source>
        <dbReference type="Proteomes" id="UP001249851"/>
    </source>
</evidence>
<dbReference type="SUPFAM" id="SSF47769">
    <property type="entry name" value="SAM/Pointed domain"/>
    <property type="match status" value="1"/>
</dbReference>
<dbReference type="InterPro" id="IPR001660">
    <property type="entry name" value="SAM"/>
</dbReference>
<dbReference type="Pfam" id="PF00307">
    <property type="entry name" value="CH"/>
    <property type="match status" value="1"/>
</dbReference>
<feature type="region of interest" description="Disordered" evidence="1">
    <location>
        <begin position="1"/>
        <end position="26"/>
    </location>
</feature>
<sequence>MTDVKQARGHSRKLKIGVGGQPVQSWNSDVELQPTISQGKVTAAQNTDLTSAESARQPVAQGNGVASKQAFTLTSTRSKKDASSFPTFHSKNAPVKVSVTGEWALKECQDHTSWVNQLLKRGRRRLISDIRRSIGDGQTLVNLLETLTGQKIAGVYARPVTKAQKLENLQLCMSFMGNRNVNLQGIYVGDLMDGNMKSVLNLCRNVKSHFKVEGWVPPNKPRPNSSGSTKEDDNKLLNGSVPYSTSHNGYDMETRPHGNSSGYHSDEAPATQKTKSPPLQEFHMPGMLGGRESPFPAGTVVQPNDVIITTRTELDKRGVLQTPENQPPLVRSTNETISLEDRLRSLLRSPNPGGNNEEETEEELLIPPPPKPSSFQDDDDDDVERRLQSLLDVAEEDKSDGMPHLSTDFAGFKDLDRIGYVPSHPSQKMRNVQKGRAQGRTNSFTGNAKPARGAKLPQAPQSRRNRLDSDSSSRSPAPRRKLVTAPAQDGHSPQPQIAVSQKPSKETRSGSLLSESSGTRKVVKGEGTPPQRFQRTSSHADFLKQVADKLADRSSTTTPGSGSESATPAETPMLPTLSPASSVATFVFVSSSESSGLSSDDEDYRSRRRKSGSGTPGSRRDRGKAKRSQDLQTIHKQLETLEGMYGEILTSMESGSKDSKNTKERNSQKVGEMRASLEAYKKQRNKDIKAVNKRFGRLESHVVTLARSVAHLSSELRSQASISQDMDDMRRQVHVQECSVENVDQLDRQNTVLQTRRVQKLRSFFGEDPPLLAIFLKKLGYERFADNFEAEEVGILELSYMTEERLQGLGIPLGPRLRIMEEVKKIAPNLV</sequence>
<evidence type="ECO:0000259" key="2">
    <source>
        <dbReference type="PROSITE" id="PS50021"/>
    </source>
</evidence>
<comment type="caution">
    <text evidence="3">The sequence shown here is derived from an EMBL/GenBank/DDBJ whole genome shotgun (WGS) entry which is preliminary data.</text>
</comment>
<dbReference type="InterPro" id="IPR036872">
    <property type="entry name" value="CH_dom_sf"/>
</dbReference>
<evidence type="ECO:0000313" key="3">
    <source>
        <dbReference type="EMBL" id="KAK2567416.1"/>
    </source>
</evidence>
<name>A0AAD9QU44_ACRCE</name>
<dbReference type="AlphaFoldDB" id="A0AAD9QU44"/>
<gene>
    <name evidence="3" type="ORF">P5673_008227</name>
</gene>
<dbReference type="InterPro" id="IPR013761">
    <property type="entry name" value="SAM/pointed_sf"/>
</dbReference>
<feature type="region of interest" description="Disordered" evidence="1">
    <location>
        <begin position="213"/>
        <end position="293"/>
    </location>
</feature>
<dbReference type="Proteomes" id="UP001249851">
    <property type="component" value="Unassembled WGS sequence"/>
</dbReference>
<dbReference type="CDD" id="cd21212">
    <property type="entry name" value="CH_NAV2-like"/>
    <property type="match status" value="1"/>
</dbReference>
<dbReference type="CDD" id="cd09487">
    <property type="entry name" value="SAM_superfamily"/>
    <property type="match status" value="1"/>
</dbReference>
<dbReference type="SMART" id="SM00454">
    <property type="entry name" value="SAM"/>
    <property type="match status" value="1"/>
</dbReference>
<feature type="compositionally biased region" description="Low complexity" evidence="1">
    <location>
        <begin position="346"/>
        <end position="355"/>
    </location>
</feature>
<feature type="compositionally biased region" description="Polar residues" evidence="1">
    <location>
        <begin position="491"/>
        <end position="502"/>
    </location>
</feature>
<dbReference type="InterPro" id="IPR001715">
    <property type="entry name" value="CH_dom"/>
</dbReference>
<dbReference type="Pfam" id="PF07647">
    <property type="entry name" value="SAM_2"/>
    <property type="match status" value="1"/>
</dbReference>
<feature type="compositionally biased region" description="Basic and acidic residues" evidence="1">
    <location>
        <begin position="655"/>
        <end position="667"/>
    </location>
</feature>
<reference evidence="3" key="1">
    <citation type="journal article" date="2023" name="G3 (Bethesda)">
        <title>Whole genome assembly and annotation of the endangered Caribbean coral Acropora cervicornis.</title>
        <authorList>
            <person name="Selwyn J.D."/>
            <person name="Vollmer S.V."/>
        </authorList>
    </citation>
    <scope>NUCLEOTIDE SEQUENCE</scope>
    <source>
        <strain evidence="3">K2</strain>
    </source>
</reference>
<proteinExistence type="predicted"/>
<feature type="region of interest" description="Disordered" evidence="1">
    <location>
        <begin position="41"/>
        <end position="63"/>
    </location>
</feature>
<evidence type="ECO:0000256" key="1">
    <source>
        <dbReference type="SAM" id="MobiDB-lite"/>
    </source>
</evidence>
<protein>
    <submittedName>
        <fullName evidence="3">Neuron navigator 3</fullName>
    </submittedName>
</protein>
<organism evidence="3 4">
    <name type="scientific">Acropora cervicornis</name>
    <name type="common">Staghorn coral</name>
    <dbReference type="NCBI Taxonomy" id="6130"/>
    <lineage>
        <taxon>Eukaryota</taxon>
        <taxon>Metazoa</taxon>
        <taxon>Cnidaria</taxon>
        <taxon>Anthozoa</taxon>
        <taxon>Hexacorallia</taxon>
        <taxon>Scleractinia</taxon>
        <taxon>Astrocoeniina</taxon>
        <taxon>Acroporidae</taxon>
        <taxon>Acropora</taxon>
    </lineage>
</organism>
<dbReference type="Gene3D" id="1.10.418.10">
    <property type="entry name" value="Calponin-like domain"/>
    <property type="match status" value="1"/>
</dbReference>
<dbReference type="SUPFAM" id="SSF47576">
    <property type="entry name" value="Calponin-homology domain, CH-domain"/>
    <property type="match status" value="1"/>
</dbReference>
<keyword evidence="4" id="KW-1185">Reference proteome</keyword>
<feature type="region of interest" description="Disordered" evidence="1">
    <location>
        <begin position="590"/>
        <end position="632"/>
    </location>
</feature>
<feature type="domain" description="Calponin-homology (CH)" evidence="2">
    <location>
        <begin position="105"/>
        <end position="211"/>
    </location>
</feature>